<evidence type="ECO:0000256" key="3">
    <source>
        <dbReference type="SAM" id="MobiDB-lite"/>
    </source>
</evidence>
<feature type="region of interest" description="Disordered" evidence="3">
    <location>
        <begin position="193"/>
        <end position="214"/>
    </location>
</feature>
<dbReference type="GO" id="GO:0048018">
    <property type="term" value="F:receptor ligand activity"/>
    <property type="evidence" value="ECO:0007669"/>
    <property type="project" value="TreeGrafter"/>
</dbReference>
<feature type="compositionally biased region" description="Low complexity" evidence="3">
    <location>
        <begin position="193"/>
        <end position="205"/>
    </location>
</feature>
<keyword evidence="5" id="KW-1185">Reference proteome</keyword>
<dbReference type="EMBL" id="SRLO01000163">
    <property type="protein sequence ID" value="TNN70426.1"/>
    <property type="molecule type" value="Genomic_DNA"/>
</dbReference>
<gene>
    <name evidence="4" type="primary">FAM19A5</name>
    <name evidence="4" type="ORF">EYF80_019303</name>
</gene>
<dbReference type="GO" id="GO:0001664">
    <property type="term" value="F:G protein-coupled receptor binding"/>
    <property type="evidence" value="ECO:0007669"/>
    <property type="project" value="TreeGrafter"/>
</dbReference>
<reference evidence="4 5" key="1">
    <citation type="submission" date="2019-03" db="EMBL/GenBank/DDBJ databases">
        <title>First draft genome of Liparis tanakae, snailfish: a comprehensive survey of snailfish specific genes.</title>
        <authorList>
            <person name="Kim W."/>
            <person name="Song I."/>
            <person name="Jeong J.-H."/>
            <person name="Kim D."/>
            <person name="Kim S."/>
            <person name="Ryu S."/>
            <person name="Song J.Y."/>
            <person name="Lee S.K."/>
        </authorList>
    </citation>
    <scope>NUCLEOTIDE SEQUENCE [LARGE SCALE GENOMIC DNA]</scope>
    <source>
        <tissue evidence="4">Muscle</tissue>
    </source>
</reference>
<keyword evidence="2" id="KW-0732">Signal</keyword>
<evidence type="ECO:0000313" key="5">
    <source>
        <dbReference type="Proteomes" id="UP000314294"/>
    </source>
</evidence>
<protein>
    <submittedName>
        <fullName evidence="4">Protein FAM19A5</fullName>
    </submittedName>
</protein>
<comment type="similarity">
    <text evidence="1">Belongs to the TAFA family.</text>
</comment>
<organism evidence="4 5">
    <name type="scientific">Liparis tanakae</name>
    <name type="common">Tanaka's snailfish</name>
    <dbReference type="NCBI Taxonomy" id="230148"/>
    <lineage>
        <taxon>Eukaryota</taxon>
        <taxon>Metazoa</taxon>
        <taxon>Chordata</taxon>
        <taxon>Craniata</taxon>
        <taxon>Vertebrata</taxon>
        <taxon>Euteleostomi</taxon>
        <taxon>Actinopterygii</taxon>
        <taxon>Neopterygii</taxon>
        <taxon>Teleostei</taxon>
        <taxon>Neoteleostei</taxon>
        <taxon>Acanthomorphata</taxon>
        <taxon>Eupercaria</taxon>
        <taxon>Perciformes</taxon>
        <taxon>Cottioidei</taxon>
        <taxon>Cottales</taxon>
        <taxon>Liparidae</taxon>
        <taxon>Liparis</taxon>
    </lineage>
</organism>
<dbReference type="PANTHER" id="PTHR31878:SF0">
    <property type="entry name" value="CHEMOKINE-LIKE PROTEIN TAFA-5"/>
    <property type="match status" value="1"/>
</dbReference>
<dbReference type="AlphaFoldDB" id="A0A4Z2HX42"/>
<name>A0A4Z2HX42_9TELE</name>
<comment type="caution">
    <text evidence="4">The sequence shown here is derived from an EMBL/GenBank/DDBJ whole genome shotgun (WGS) entry which is preliminary data.</text>
</comment>
<evidence type="ECO:0000256" key="1">
    <source>
        <dbReference type="ARBA" id="ARBA00006101"/>
    </source>
</evidence>
<dbReference type="InterPro" id="IPR040329">
    <property type="entry name" value="TAFA-5"/>
</dbReference>
<dbReference type="PANTHER" id="PTHR31878">
    <property type="entry name" value="CHEMOKINE-LIKE PROTEIN TAFA-5-RELATED"/>
    <property type="match status" value="1"/>
</dbReference>
<dbReference type="Proteomes" id="UP000314294">
    <property type="component" value="Unassembled WGS sequence"/>
</dbReference>
<evidence type="ECO:0000256" key="2">
    <source>
        <dbReference type="ARBA" id="ARBA00022729"/>
    </source>
</evidence>
<evidence type="ECO:0000313" key="4">
    <source>
        <dbReference type="EMBL" id="TNN70426.1"/>
    </source>
</evidence>
<dbReference type="Pfam" id="PF12020">
    <property type="entry name" value="TAFA"/>
    <property type="match status" value="1"/>
</dbReference>
<dbReference type="GO" id="GO:0005615">
    <property type="term" value="C:extracellular space"/>
    <property type="evidence" value="ECO:0007669"/>
    <property type="project" value="TreeGrafter"/>
</dbReference>
<dbReference type="OrthoDB" id="8957936at2759"/>
<accession>A0A4Z2HX42</accession>
<dbReference type="InterPro" id="IPR020350">
    <property type="entry name" value="Chemokine-like_TAFA"/>
</dbReference>
<proteinExistence type="inferred from homology"/>
<dbReference type="GO" id="GO:0007186">
    <property type="term" value="P:G protein-coupled receptor signaling pathway"/>
    <property type="evidence" value="ECO:0007669"/>
    <property type="project" value="TreeGrafter"/>
</dbReference>
<sequence length="320" mass="35094">MSKWLCLLSELRAIINNYCFYRPPQGRGYHLEQEDGVLRKALFYFNPNASPCHLSSASTQSPSLLSAASPSQPADTAPYRGAAAYDHLSNAFAHGVFTPLLIMAGKANTGIVRKKQWCEMVPCLEDEGCDLLVNKSGWTCTQPGGRVKTTTVKPEIAAAPISPQDDCRVRVHSPVSMPDLSVRQPKTICQQHPTTTTTTTDITTTPPDPWSSEGRKHHEQLQSLMEAARNSGLITQPQKEIKTHVKSGSCSLIGCLKKRRKGGPRSNRADALGRVISELGSLTATAPSSLFFRLATWTQTEDLWVRTRHTGIAGQEEAER</sequence>